<proteinExistence type="predicted"/>
<evidence type="ECO:0000313" key="4">
    <source>
        <dbReference type="Proteomes" id="UP000887568"/>
    </source>
</evidence>
<organism evidence="3 4">
    <name type="scientific">Patiria miniata</name>
    <name type="common">Bat star</name>
    <name type="synonym">Asterina miniata</name>
    <dbReference type="NCBI Taxonomy" id="46514"/>
    <lineage>
        <taxon>Eukaryota</taxon>
        <taxon>Metazoa</taxon>
        <taxon>Echinodermata</taxon>
        <taxon>Eleutherozoa</taxon>
        <taxon>Asterozoa</taxon>
        <taxon>Asteroidea</taxon>
        <taxon>Valvatacea</taxon>
        <taxon>Valvatida</taxon>
        <taxon>Asterinidae</taxon>
        <taxon>Patiria</taxon>
    </lineage>
</organism>
<feature type="compositionally biased region" description="Polar residues" evidence="1">
    <location>
        <begin position="208"/>
        <end position="220"/>
    </location>
</feature>
<keyword evidence="2" id="KW-0812">Transmembrane</keyword>
<keyword evidence="2" id="KW-0472">Membrane</keyword>
<feature type="region of interest" description="Disordered" evidence="1">
    <location>
        <begin position="208"/>
        <end position="249"/>
    </location>
</feature>
<evidence type="ECO:0000256" key="1">
    <source>
        <dbReference type="SAM" id="MobiDB-lite"/>
    </source>
</evidence>
<dbReference type="GeneID" id="119734619"/>
<dbReference type="Proteomes" id="UP000887568">
    <property type="component" value="Unplaced"/>
</dbReference>
<keyword evidence="2" id="KW-1133">Transmembrane helix</keyword>
<dbReference type="RefSeq" id="XP_038064083.1">
    <property type="nucleotide sequence ID" value="XM_038208155.1"/>
</dbReference>
<protein>
    <submittedName>
        <fullName evidence="3">Uncharacterized protein</fullName>
    </submittedName>
</protein>
<keyword evidence="4" id="KW-1185">Reference proteome</keyword>
<dbReference type="AlphaFoldDB" id="A0A914AKE9"/>
<dbReference type="OrthoDB" id="10237615at2759"/>
<evidence type="ECO:0000313" key="3">
    <source>
        <dbReference type="EnsemblMetazoa" id="XP_038064083.1"/>
    </source>
</evidence>
<accession>A0A914AKE9</accession>
<dbReference type="EnsemblMetazoa" id="XM_038208155.1">
    <property type="protein sequence ID" value="XP_038064083.1"/>
    <property type="gene ID" value="LOC119734619"/>
</dbReference>
<sequence length="249" mass="27121">MGVSQSNDIGPNIGFVTPDILTSLFRICISHPSSWLWLLLVFHFILQSATLPVTTPPRTEADLICQSKVGENFVYEEVQGACIPCRTCECGYIATNPHCVKCVDYGILHCQTTTAQVTAQITAPVTGTPLQESTPSLQTSMQTTEETPLMAFMTTMQQNDTAETNANNVEKATWSTVVGFPLIAVMVTVVGVPSLVFGVFMWKRRPSTSGAARQQVPTQETGKREPHPSTDLTGVIPPNHEFSENESCV</sequence>
<name>A0A914AKE9_PATMI</name>
<reference evidence="3" key="1">
    <citation type="submission" date="2022-11" db="UniProtKB">
        <authorList>
            <consortium name="EnsemblMetazoa"/>
        </authorList>
    </citation>
    <scope>IDENTIFICATION</scope>
</reference>
<evidence type="ECO:0000256" key="2">
    <source>
        <dbReference type="SAM" id="Phobius"/>
    </source>
</evidence>
<feature type="transmembrane region" description="Helical" evidence="2">
    <location>
        <begin position="178"/>
        <end position="202"/>
    </location>
</feature>